<dbReference type="InterPro" id="IPR001789">
    <property type="entry name" value="Sig_transdc_resp-reg_receiver"/>
</dbReference>
<keyword evidence="12" id="KW-1185">Reference proteome</keyword>
<dbReference type="Gene3D" id="3.40.50.2300">
    <property type="match status" value="1"/>
</dbReference>
<dbReference type="PANTHER" id="PTHR42713">
    <property type="entry name" value="HISTIDINE KINASE-RELATED"/>
    <property type="match status" value="1"/>
</dbReference>
<dbReference type="Pfam" id="PF00072">
    <property type="entry name" value="Response_reg"/>
    <property type="match status" value="1"/>
</dbReference>
<dbReference type="RefSeq" id="WP_169282567.1">
    <property type="nucleotide sequence ID" value="NZ_CP051680.1"/>
</dbReference>
<keyword evidence="5" id="KW-0805">Transcription regulation</keyword>
<dbReference type="PANTHER" id="PTHR42713:SF3">
    <property type="entry name" value="TRANSCRIPTIONAL REGULATORY PROTEIN HPTR"/>
    <property type="match status" value="1"/>
</dbReference>
<dbReference type="InterPro" id="IPR011006">
    <property type="entry name" value="CheY-like_superfamily"/>
</dbReference>
<evidence type="ECO:0000256" key="5">
    <source>
        <dbReference type="ARBA" id="ARBA00023015"/>
    </source>
</evidence>
<dbReference type="InterPro" id="IPR018060">
    <property type="entry name" value="HTH_AraC"/>
</dbReference>
<evidence type="ECO:0000313" key="12">
    <source>
        <dbReference type="Proteomes" id="UP000502248"/>
    </source>
</evidence>
<dbReference type="InterPro" id="IPR020449">
    <property type="entry name" value="Tscrpt_reg_AraC-type_HTH"/>
</dbReference>
<dbReference type="SUPFAM" id="SSF46689">
    <property type="entry name" value="Homeodomain-like"/>
    <property type="match status" value="2"/>
</dbReference>
<feature type="domain" description="Response regulatory" evidence="10">
    <location>
        <begin position="3"/>
        <end position="120"/>
    </location>
</feature>
<evidence type="ECO:0000256" key="3">
    <source>
        <dbReference type="ARBA" id="ARBA00022553"/>
    </source>
</evidence>
<dbReference type="SMART" id="SM00342">
    <property type="entry name" value="HTH_ARAC"/>
    <property type="match status" value="1"/>
</dbReference>
<dbReference type="GO" id="GO:0003700">
    <property type="term" value="F:DNA-binding transcription factor activity"/>
    <property type="evidence" value="ECO:0007669"/>
    <property type="project" value="InterPro"/>
</dbReference>
<evidence type="ECO:0000256" key="4">
    <source>
        <dbReference type="ARBA" id="ARBA00023012"/>
    </source>
</evidence>
<evidence type="ECO:0000259" key="9">
    <source>
        <dbReference type="PROSITE" id="PS01124"/>
    </source>
</evidence>
<dbReference type="InterPro" id="IPR051552">
    <property type="entry name" value="HptR"/>
</dbReference>
<keyword evidence="3 8" id="KW-0597">Phosphoprotein</keyword>
<dbReference type="PROSITE" id="PS50110">
    <property type="entry name" value="RESPONSE_REGULATORY"/>
    <property type="match status" value="1"/>
</dbReference>
<dbReference type="Proteomes" id="UP000502248">
    <property type="component" value="Chromosome"/>
</dbReference>
<keyword evidence="2" id="KW-0963">Cytoplasm</keyword>
<reference evidence="11 12" key="1">
    <citation type="submission" date="2020-04" db="EMBL/GenBank/DDBJ databases">
        <title>Genome sequencing of novel species.</title>
        <authorList>
            <person name="Heo J."/>
            <person name="Kim S.-J."/>
            <person name="Kim J.-S."/>
            <person name="Hong S.-B."/>
            <person name="Kwon S.-W."/>
        </authorList>
    </citation>
    <scope>NUCLEOTIDE SEQUENCE [LARGE SCALE GENOMIC DNA]</scope>
    <source>
        <strain evidence="11 12">MFER-1</strain>
    </source>
</reference>
<evidence type="ECO:0000256" key="8">
    <source>
        <dbReference type="PROSITE-ProRule" id="PRU00169"/>
    </source>
</evidence>
<evidence type="ECO:0000256" key="6">
    <source>
        <dbReference type="ARBA" id="ARBA00023125"/>
    </source>
</evidence>
<dbReference type="Pfam" id="PF12833">
    <property type="entry name" value="HTH_18"/>
    <property type="match status" value="1"/>
</dbReference>
<dbReference type="Gene3D" id="1.10.10.60">
    <property type="entry name" value="Homeodomain-like"/>
    <property type="match status" value="2"/>
</dbReference>
<dbReference type="EMBL" id="CP051680">
    <property type="protein sequence ID" value="QJD86318.1"/>
    <property type="molecule type" value="Genomic_DNA"/>
</dbReference>
<dbReference type="PRINTS" id="PR00032">
    <property type="entry name" value="HTHARAC"/>
</dbReference>
<proteinExistence type="predicted"/>
<dbReference type="GO" id="GO:0000160">
    <property type="term" value="P:phosphorelay signal transduction system"/>
    <property type="evidence" value="ECO:0007669"/>
    <property type="project" value="UniProtKB-KW"/>
</dbReference>
<dbReference type="InterPro" id="IPR009057">
    <property type="entry name" value="Homeodomain-like_sf"/>
</dbReference>
<dbReference type="CDD" id="cd17536">
    <property type="entry name" value="REC_YesN-like"/>
    <property type="match status" value="1"/>
</dbReference>
<evidence type="ECO:0000256" key="7">
    <source>
        <dbReference type="ARBA" id="ARBA00023163"/>
    </source>
</evidence>
<keyword evidence="4" id="KW-0902">Two-component regulatory system</keyword>
<dbReference type="PROSITE" id="PS01124">
    <property type="entry name" value="HTH_ARAC_FAMILY_2"/>
    <property type="match status" value="1"/>
</dbReference>
<protein>
    <submittedName>
        <fullName evidence="11">Response regulator</fullName>
    </submittedName>
</protein>
<organism evidence="11 12">
    <name type="scientific">Cohnella herbarum</name>
    <dbReference type="NCBI Taxonomy" id="2728023"/>
    <lineage>
        <taxon>Bacteria</taxon>
        <taxon>Bacillati</taxon>
        <taxon>Bacillota</taxon>
        <taxon>Bacilli</taxon>
        <taxon>Bacillales</taxon>
        <taxon>Paenibacillaceae</taxon>
        <taxon>Cohnella</taxon>
    </lineage>
</organism>
<dbReference type="KEGG" id="cheb:HH215_26230"/>
<evidence type="ECO:0000256" key="2">
    <source>
        <dbReference type="ARBA" id="ARBA00022490"/>
    </source>
</evidence>
<dbReference type="SUPFAM" id="SSF52172">
    <property type="entry name" value="CheY-like"/>
    <property type="match status" value="1"/>
</dbReference>
<keyword evidence="7" id="KW-0804">Transcription</keyword>
<evidence type="ECO:0000259" key="10">
    <source>
        <dbReference type="PROSITE" id="PS50110"/>
    </source>
</evidence>
<dbReference type="GO" id="GO:0043565">
    <property type="term" value="F:sequence-specific DNA binding"/>
    <property type="evidence" value="ECO:0007669"/>
    <property type="project" value="InterPro"/>
</dbReference>
<sequence>MIKLILVEDERATREGLMKHTPWNRIGIDRVEDARNGVEALEKAEWLEPDIVLTDVSMPKMDGIQLATRLREKYPQCKIIFLSGYSDKEYLKSAIKLNALNYIEKPIDENELIATLSKAVVQYKSESDQKAKDERLQDNIRRNTDLVRQKLAVELIKSDADPAELKGIFEDAGVEYRADRYYTTAVVKFNWNGALTHNEKESCRSLLSSNMSDFLYGLSDWFVSGYLDSELYLIHFKERIQAVQHWEKKLNVLREKITAECQGNYAVTIGVGLPVYGLAGLKNSFNLAMKAVRMQFYEGVDTIIFSSGLNAQGSGNPIMDDEFLSAFGEYLGSDKRRESMLLLNEYYSGLAASKVSDSGIIRNRYLKLLFDLHSIAKKRGIRLTEEEDLYGYLWRSVSGMDTLEKIHLYLVDQVKVFFKLVEDKEAYGRNVYEIMKFIQNQYHDQKLSVKRIAESHNFSESYLCTFFKKITGKTLNDYITEVRIEKSKELLKDRTIKIYEVAKKVGYDNDNYFAKVFRKYESASPSEFRERFFL</sequence>
<dbReference type="GO" id="GO:0005737">
    <property type="term" value="C:cytoplasm"/>
    <property type="evidence" value="ECO:0007669"/>
    <property type="project" value="UniProtKB-SubCell"/>
</dbReference>
<dbReference type="SMART" id="SM00448">
    <property type="entry name" value="REC"/>
    <property type="match status" value="1"/>
</dbReference>
<feature type="modified residue" description="4-aspartylphosphate" evidence="8">
    <location>
        <position position="55"/>
    </location>
</feature>
<dbReference type="AlphaFoldDB" id="A0A7Z2ZNK9"/>
<keyword evidence="6" id="KW-0238">DNA-binding</keyword>
<gene>
    <name evidence="11" type="ORF">HH215_26230</name>
</gene>
<evidence type="ECO:0000256" key="1">
    <source>
        <dbReference type="ARBA" id="ARBA00004496"/>
    </source>
</evidence>
<name>A0A7Z2ZNK9_9BACL</name>
<evidence type="ECO:0000313" key="11">
    <source>
        <dbReference type="EMBL" id="QJD86318.1"/>
    </source>
</evidence>
<accession>A0A7Z2ZNK9</accession>
<feature type="domain" description="HTH araC/xylS-type" evidence="9">
    <location>
        <begin position="432"/>
        <end position="531"/>
    </location>
</feature>
<comment type="subcellular location">
    <subcellularLocation>
        <location evidence="1">Cytoplasm</location>
    </subcellularLocation>
</comment>